<proteinExistence type="predicted"/>
<gene>
    <name evidence="2" type="ORF">T03_4025</name>
</gene>
<dbReference type="AlphaFoldDB" id="A0A0V1C410"/>
<feature type="non-terminal residue" evidence="2">
    <location>
        <position position="1"/>
    </location>
</feature>
<name>A0A0V1C410_TRIBR</name>
<evidence type="ECO:0000313" key="2">
    <source>
        <dbReference type="EMBL" id="KRY44042.1"/>
    </source>
</evidence>
<comment type="caution">
    <text evidence="2">The sequence shown here is derived from an EMBL/GenBank/DDBJ whole genome shotgun (WGS) entry which is preliminary data.</text>
</comment>
<feature type="non-terminal residue" evidence="2">
    <location>
        <position position="288"/>
    </location>
</feature>
<evidence type="ECO:0000313" key="3">
    <source>
        <dbReference type="Proteomes" id="UP000054653"/>
    </source>
</evidence>
<feature type="region of interest" description="Disordered" evidence="1">
    <location>
        <begin position="1"/>
        <end position="51"/>
    </location>
</feature>
<organism evidence="2 3">
    <name type="scientific">Trichinella britovi</name>
    <name type="common">Parasitic roundworm</name>
    <dbReference type="NCBI Taxonomy" id="45882"/>
    <lineage>
        <taxon>Eukaryota</taxon>
        <taxon>Metazoa</taxon>
        <taxon>Ecdysozoa</taxon>
        <taxon>Nematoda</taxon>
        <taxon>Enoplea</taxon>
        <taxon>Dorylaimia</taxon>
        <taxon>Trichinellida</taxon>
        <taxon>Trichinellidae</taxon>
        <taxon>Trichinella</taxon>
    </lineage>
</organism>
<dbReference type="Proteomes" id="UP000054653">
    <property type="component" value="Unassembled WGS sequence"/>
</dbReference>
<sequence>LQEAKPSSRCLRSTPPGPDPIPVRLASHRYVGGMGCSDPRSSSPSEKSRTPESALVPWFPYLQPVGNYLGSHPPQLSTARSFFRRYLAISVDISSDHLRESASAKAFTDRLLLAASISSTSFPSRRWLMVHRCFTDFWEDAAKVAGCALFSCRRNPGKELKAREQTEQTCVPCALVLAGRLLDPRGELVLGTLDPGLDWDPSGLSDAVCDVPGRRRGSGMFSHAFLDLKRMFVRAVGISLISETAQLFETTAALSSGASDNGWQMPSLFKGAVSQGDVEEVGAYTSFR</sequence>
<accession>A0A0V1C410</accession>
<protein>
    <submittedName>
        <fullName evidence="2">Uncharacterized protein</fullName>
    </submittedName>
</protein>
<evidence type="ECO:0000256" key="1">
    <source>
        <dbReference type="SAM" id="MobiDB-lite"/>
    </source>
</evidence>
<dbReference type="EMBL" id="JYDI01000759">
    <property type="protein sequence ID" value="KRY44042.1"/>
    <property type="molecule type" value="Genomic_DNA"/>
</dbReference>
<keyword evidence="3" id="KW-1185">Reference proteome</keyword>
<reference evidence="2 3" key="1">
    <citation type="submission" date="2015-01" db="EMBL/GenBank/DDBJ databases">
        <title>Evolution of Trichinella species and genotypes.</title>
        <authorList>
            <person name="Korhonen P.K."/>
            <person name="Edoardo P."/>
            <person name="Giuseppe L.R."/>
            <person name="Gasser R.B."/>
        </authorList>
    </citation>
    <scope>NUCLEOTIDE SEQUENCE [LARGE SCALE GENOMIC DNA]</scope>
    <source>
        <strain evidence="2">ISS120</strain>
    </source>
</reference>